<dbReference type="RefSeq" id="WP_094368937.1">
    <property type="nucleotide sequence ID" value="NZ_NOJY02000010.1"/>
</dbReference>
<dbReference type="AlphaFoldDB" id="A0A371J555"/>
<protein>
    <submittedName>
        <fullName evidence="1">Uncharacterized protein</fullName>
    </submittedName>
</protein>
<evidence type="ECO:0000313" key="1">
    <source>
        <dbReference type="EMBL" id="RDY27920.1"/>
    </source>
</evidence>
<accession>A0A371J555</accession>
<keyword evidence="2" id="KW-1185">Reference proteome</keyword>
<dbReference type="EMBL" id="NOJY02000010">
    <property type="protein sequence ID" value="RDY27920.1"/>
    <property type="molecule type" value="Genomic_DNA"/>
</dbReference>
<dbReference type="Proteomes" id="UP000215694">
    <property type="component" value="Unassembled WGS sequence"/>
</dbReference>
<sequence length="81" mass="9267">MMKVKQGQGKANLLYVAKLTRSIKTELLEVQNLDGNKTEYKETEVVVDIEISPSKVQLVKKYFNLNYHQESIGVLISLKKL</sequence>
<evidence type="ECO:0000313" key="2">
    <source>
        <dbReference type="Proteomes" id="UP000215694"/>
    </source>
</evidence>
<organism evidence="1 2">
    <name type="scientific">Romboutsia weinsteinii</name>
    <dbReference type="NCBI Taxonomy" id="2020949"/>
    <lineage>
        <taxon>Bacteria</taxon>
        <taxon>Bacillati</taxon>
        <taxon>Bacillota</taxon>
        <taxon>Clostridia</taxon>
        <taxon>Peptostreptococcales</taxon>
        <taxon>Peptostreptococcaceae</taxon>
        <taxon>Romboutsia</taxon>
    </lineage>
</organism>
<reference evidence="1 2" key="1">
    <citation type="journal article" date="2017" name="Genome Announc.">
        <title>Draft Genome Sequence of Romboutsia weinsteinii sp. nov. Strain CCRI-19649(T) Isolated from Surface Water.</title>
        <authorList>
            <person name="Maheux A.F."/>
            <person name="Boudreau D.K."/>
            <person name="Berube E."/>
            <person name="Boissinot M."/>
            <person name="Cantin P."/>
            <person name="Raymond F."/>
            <person name="Corbeil J."/>
            <person name="Omar R.F."/>
            <person name="Bergeron M.G."/>
        </authorList>
    </citation>
    <scope>NUCLEOTIDE SEQUENCE [LARGE SCALE GENOMIC DNA]</scope>
    <source>
        <strain evidence="1 2">CCRI-19649</strain>
    </source>
</reference>
<name>A0A371J555_9FIRM</name>
<proteinExistence type="predicted"/>
<comment type="caution">
    <text evidence="1">The sequence shown here is derived from an EMBL/GenBank/DDBJ whole genome shotgun (WGS) entry which is preliminary data.</text>
</comment>
<gene>
    <name evidence="1" type="ORF">CHL78_007915</name>
</gene>